<gene>
    <name evidence="1" type="ORF">O181_000549</name>
</gene>
<keyword evidence="2" id="KW-1185">Reference proteome</keyword>
<dbReference type="Proteomes" id="UP000765509">
    <property type="component" value="Unassembled WGS sequence"/>
</dbReference>
<evidence type="ECO:0000313" key="1">
    <source>
        <dbReference type="EMBL" id="MBW0460834.1"/>
    </source>
</evidence>
<dbReference type="AlphaFoldDB" id="A0A9Q3B8Q5"/>
<reference evidence="1" key="1">
    <citation type="submission" date="2021-03" db="EMBL/GenBank/DDBJ databases">
        <title>Draft genome sequence of rust myrtle Austropuccinia psidii MF-1, a brazilian biotype.</title>
        <authorList>
            <person name="Quecine M.C."/>
            <person name="Pachon D.M.R."/>
            <person name="Bonatelli M.L."/>
            <person name="Correr F.H."/>
            <person name="Franceschini L.M."/>
            <person name="Leite T.F."/>
            <person name="Margarido G.R.A."/>
            <person name="Almeida C.A."/>
            <person name="Ferrarezi J.A."/>
            <person name="Labate C.A."/>
        </authorList>
    </citation>
    <scope>NUCLEOTIDE SEQUENCE</scope>
    <source>
        <strain evidence="1">MF-1</strain>
    </source>
</reference>
<accession>A0A9Q3B8Q5</accession>
<comment type="caution">
    <text evidence="1">The sequence shown here is derived from an EMBL/GenBank/DDBJ whole genome shotgun (WGS) entry which is preliminary data.</text>
</comment>
<proteinExistence type="predicted"/>
<name>A0A9Q3B8Q5_9BASI</name>
<protein>
    <submittedName>
        <fullName evidence="1">Uncharacterized protein</fullName>
    </submittedName>
</protein>
<sequence>MEGRKSAKKINIFFRSFWSFPWNFKGLGEDCEEEEEDSDGIEVVPDPVGASESTLGPTIAQYNQPFSNQSDPSLLEIMQQVTGIMDSLQAASTLNLLRNQTSLMGLNPSKSEALFSPSSLFFITIRQISLKTRRRFFIPLHFSLAGLQNELSLFFPISPNKNQANFSRAGRYSNSNT</sequence>
<organism evidence="1 2">
    <name type="scientific">Austropuccinia psidii MF-1</name>
    <dbReference type="NCBI Taxonomy" id="1389203"/>
    <lineage>
        <taxon>Eukaryota</taxon>
        <taxon>Fungi</taxon>
        <taxon>Dikarya</taxon>
        <taxon>Basidiomycota</taxon>
        <taxon>Pucciniomycotina</taxon>
        <taxon>Pucciniomycetes</taxon>
        <taxon>Pucciniales</taxon>
        <taxon>Sphaerophragmiaceae</taxon>
        <taxon>Austropuccinia</taxon>
    </lineage>
</organism>
<dbReference type="EMBL" id="AVOT02000065">
    <property type="protein sequence ID" value="MBW0460834.1"/>
    <property type="molecule type" value="Genomic_DNA"/>
</dbReference>
<evidence type="ECO:0000313" key="2">
    <source>
        <dbReference type="Proteomes" id="UP000765509"/>
    </source>
</evidence>